<protein>
    <submittedName>
        <fullName evidence="1">Gamma carbonic anhydrase</fullName>
    </submittedName>
</protein>
<organism evidence="1 2">
    <name type="scientific">Chaetoceros tenuissimus</name>
    <dbReference type="NCBI Taxonomy" id="426638"/>
    <lineage>
        <taxon>Eukaryota</taxon>
        <taxon>Sar</taxon>
        <taxon>Stramenopiles</taxon>
        <taxon>Ochrophyta</taxon>
        <taxon>Bacillariophyta</taxon>
        <taxon>Coscinodiscophyceae</taxon>
        <taxon>Chaetocerotophycidae</taxon>
        <taxon>Chaetocerotales</taxon>
        <taxon>Chaetocerotaceae</taxon>
        <taxon>Chaetoceros</taxon>
    </lineage>
</organism>
<dbReference type="InterPro" id="IPR050484">
    <property type="entry name" value="Transf_Hexapept/Carb_Anhydrase"/>
</dbReference>
<dbReference type="PANTHER" id="PTHR13061:SF29">
    <property type="entry name" value="GAMMA CARBONIC ANHYDRASE-LIKE 1, MITOCHONDRIAL-RELATED"/>
    <property type="match status" value="1"/>
</dbReference>
<dbReference type="EMBL" id="BLLK01000069">
    <property type="protein sequence ID" value="GFH60818.1"/>
    <property type="molecule type" value="Genomic_DNA"/>
</dbReference>
<accession>A0AAD3DAH0</accession>
<dbReference type="Gene3D" id="2.160.10.10">
    <property type="entry name" value="Hexapeptide repeat proteins"/>
    <property type="match status" value="1"/>
</dbReference>
<reference evidence="1 2" key="1">
    <citation type="journal article" date="2021" name="Sci. Rep.">
        <title>The genome of the diatom Chaetoceros tenuissimus carries an ancient integrated fragment of an extant virus.</title>
        <authorList>
            <person name="Hongo Y."/>
            <person name="Kimura K."/>
            <person name="Takaki Y."/>
            <person name="Yoshida Y."/>
            <person name="Baba S."/>
            <person name="Kobayashi G."/>
            <person name="Nagasaki K."/>
            <person name="Hano T."/>
            <person name="Tomaru Y."/>
        </authorList>
    </citation>
    <scope>NUCLEOTIDE SEQUENCE [LARGE SCALE GENOMIC DNA]</scope>
    <source>
        <strain evidence="1 2">NIES-3715</strain>
    </source>
</reference>
<dbReference type="CDD" id="cd04645">
    <property type="entry name" value="LbH_gamma_CA_like"/>
    <property type="match status" value="1"/>
</dbReference>
<dbReference type="Proteomes" id="UP001054902">
    <property type="component" value="Unassembled WGS sequence"/>
</dbReference>
<dbReference type="InterPro" id="IPR047324">
    <property type="entry name" value="LbH_gamma_CA-like"/>
</dbReference>
<gene>
    <name evidence="1" type="ORF">CTEN210_17294</name>
</gene>
<proteinExistence type="predicted"/>
<dbReference type="PANTHER" id="PTHR13061">
    <property type="entry name" value="DYNACTIN SUBUNIT P25"/>
    <property type="match status" value="1"/>
</dbReference>
<comment type="caution">
    <text evidence="1">The sequence shown here is derived from an EMBL/GenBank/DDBJ whole genome shotgun (WGS) entry which is preliminary data.</text>
</comment>
<sequence length="233" mass="24719">MSAKAVLGRALRETGAALKEAGGVEIFTRHRPSMMFMGNKPFKTNDTFIAPSASVIGNVTNWDESSVWYGAVVRADSHPITIGFASSVQDRAVVSTVSPKSTTLKTGFPPVCSIGHYVSVGAGSVLTSCTIQDLVEIGEKCVIGEGAVVESNVILEPGTVVPEYTKIPAGQRWGGNPAAFIEELDDEAKGHIQSHAEKTALKAQEHIVEFLPIGNTYVHLEELEKKGVAATQG</sequence>
<evidence type="ECO:0000313" key="2">
    <source>
        <dbReference type="Proteomes" id="UP001054902"/>
    </source>
</evidence>
<dbReference type="AlphaFoldDB" id="A0AAD3DAH0"/>
<dbReference type="InterPro" id="IPR011004">
    <property type="entry name" value="Trimer_LpxA-like_sf"/>
</dbReference>
<dbReference type="SUPFAM" id="SSF51161">
    <property type="entry name" value="Trimeric LpxA-like enzymes"/>
    <property type="match status" value="1"/>
</dbReference>
<keyword evidence="2" id="KW-1185">Reference proteome</keyword>
<name>A0AAD3DAH0_9STRA</name>
<evidence type="ECO:0000313" key="1">
    <source>
        <dbReference type="EMBL" id="GFH60818.1"/>
    </source>
</evidence>